<feature type="compositionally biased region" description="Basic and acidic residues" evidence="1">
    <location>
        <begin position="410"/>
        <end position="425"/>
    </location>
</feature>
<dbReference type="CTD" id="54627"/>
<accession>A0AAX6PLV6</accession>
<protein>
    <submittedName>
        <fullName evidence="4">Microtubule-associated protein 10</fullName>
    </submittedName>
</protein>
<feature type="region of interest" description="Disordered" evidence="1">
    <location>
        <begin position="695"/>
        <end position="773"/>
    </location>
</feature>
<name>A0AAX6PLV6_HETGA</name>
<feature type="compositionally biased region" description="Polar residues" evidence="1">
    <location>
        <begin position="515"/>
        <end position="526"/>
    </location>
</feature>
<dbReference type="PANTHER" id="PTHR21831">
    <property type="entry name" value="MICROTUBULE-ASSOCIATED PROTEIN 10"/>
    <property type="match status" value="1"/>
</dbReference>
<dbReference type="GeneID" id="101706774"/>
<feature type="domain" description="Microtubule-associated protein 10 C-terminal" evidence="2">
    <location>
        <begin position="246"/>
        <end position="874"/>
    </location>
</feature>
<organism evidence="3 4">
    <name type="scientific">Heterocephalus glaber</name>
    <name type="common">Naked mole rat</name>
    <dbReference type="NCBI Taxonomy" id="10181"/>
    <lineage>
        <taxon>Eukaryota</taxon>
        <taxon>Metazoa</taxon>
        <taxon>Chordata</taxon>
        <taxon>Craniata</taxon>
        <taxon>Vertebrata</taxon>
        <taxon>Euteleostomi</taxon>
        <taxon>Mammalia</taxon>
        <taxon>Eutheria</taxon>
        <taxon>Euarchontoglires</taxon>
        <taxon>Glires</taxon>
        <taxon>Rodentia</taxon>
        <taxon>Hystricomorpha</taxon>
        <taxon>Bathyergidae</taxon>
        <taxon>Heterocephalus</taxon>
    </lineage>
</organism>
<dbReference type="GO" id="GO:0005881">
    <property type="term" value="C:cytoplasmic microtubule"/>
    <property type="evidence" value="ECO:0007669"/>
    <property type="project" value="TreeGrafter"/>
</dbReference>
<evidence type="ECO:0000259" key="2">
    <source>
        <dbReference type="Pfam" id="PF14925"/>
    </source>
</evidence>
<dbReference type="GO" id="GO:0032467">
    <property type="term" value="P:positive regulation of cytokinesis"/>
    <property type="evidence" value="ECO:0007669"/>
    <property type="project" value="TreeGrafter"/>
</dbReference>
<evidence type="ECO:0000313" key="3">
    <source>
        <dbReference type="Proteomes" id="UP000694906"/>
    </source>
</evidence>
<evidence type="ECO:0000313" key="4">
    <source>
        <dbReference type="RefSeq" id="XP_004854702.1"/>
    </source>
</evidence>
<dbReference type="Pfam" id="PF14924">
    <property type="entry name" value="MAP10_N"/>
    <property type="match status" value="1"/>
</dbReference>
<gene>
    <name evidence="4" type="primary">Map10</name>
</gene>
<feature type="region of interest" description="Disordered" evidence="1">
    <location>
        <begin position="175"/>
        <end position="202"/>
    </location>
</feature>
<dbReference type="InterPro" id="IPR026679">
    <property type="entry name" value="MAP10_C-term"/>
</dbReference>
<reference evidence="4" key="1">
    <citation type="submission" date="2025-08" db="UniProtKB">
        <authorList>
            <consortium name="RefSeq"/>
        </authorList>
    </citation>
    <scope>IDENTIFICATION</scope>
</reference>
<dbReference type="GO" id="GO:0030496">
    <property type="term" value="C:midbody"/>
    <property type="evidence" value="ECO:0007669"/>
    <property type="project" value="TreeGrafter"/>
</dbReference>
<dbReference type="GO" id="GO:0097431">
    <property type="term" value="C:mitotic spindle pole"/>
    <property type="evidence" value="ECO:0007669"/>
    <property type="project" value="TreeGrafter"/>
</dbReference>
<evidence type="ECO:0000256" key="1">
    <source>
        <dbReference type="SAM" id="MobiDB-lite"/>
    </source>
</evidence>
<dbReference type="InterPro" id="IPR039302">
    <property type="entry name" value="MAP10"/>
</dbReference>
<dbReference type="AlphaFoldDB" id="A0AAX6PLV6"/>
<feature type="compositionally biased region" description="Polar residues" evidence="1">
    <location>
        <begin position="537"/>
        <end position="546"/>
    </location>
</feature>
<dbReference type="RefSeq" id="XP_004854702.1">
    <property type="nucleotide sequence ID" value="XM_004854645.2"/>
</dbReference>
<feature type="region of interest" description="Disordered" evidence="1">
    <location>
        <begin position="627"/>
        <end position="655"/>
    </location>
</feature>
<dbReference type="GO" id="GO:0031122">
    <property type="term" value="P:cytoplasmic microtubule organization"/>
    <property type="evidence" value="ECO:0007669"/>
    <property type="project" value="TreeGrafter"/>
</dbReference>
<proteinExistence type="predicted"/>
<feature type="compositionally biased region" description="Basic and acidic residues" evidence="1">
    <location>
        <begin position="554"/>
        <end position="570"/>
    </location>
</feature>
<keyword evidence="3" id="KW-1185">Reference proteome</keyword>
<dbReference type="GO" id="GO:0008017">
    <property type="term" value="F:microtubule binding"/>
    <property type="evidence" value="ECO:0007669"/>
    <property type="project" value="InterPro"/>
</dbReference>
<dbReference type="GO" id="GO:0005813">
    <property type="term" value="C:centrosome"/>
    <property type="evidence" value="ECO:0007669"/>
    <property type="project" value="TreeGrafter"/>
</dbReference>
<sequence length="875" mass="95812">MAAVEAERLFSLELLVDWVRLEAGPSSPGAPCPAVSFCLLDFPPLLVHPPATPVPGSQRDVIGFGRGKACLFRLHPAAPRCLLLRAALLQLPAGRAPTPRLLGACDVQLADVGVARLGAQSRRGTFALLSRTGERIGDLALFYRLTDLGSCQLGSLEPLVPLASSSGAEGTVVGRELQRAPYIPREKRRPSSAPELRPRDADQTVGALAGRQDGGMGGVFCSKNTSDTASFVKSLRTCSTVAPVAGSSVNPLNEEVAELDFETNTFCPPPLYYTHLTPKKTPPARVKIITEPQMNVPVELDGAFPEKSLVNSPLHPSPLKLTNSATQERATVLVSPPPSQDTGASNQTTCPQIDQNTINTIRQLPLLNALLIELSLLYNQPMASPTDVHPHLAWLYRTQDQVPESYAKSTESESKKHQLSVGEHKKSASFQCKKNQIEKLKKDKYFEKSSGNSQIRVTRRRLLYGLTNTLRLRLKQTNPDMLVVQEKREHYRKMQAQMLGTKCRITPSKVKKQSFAEQSHQPQLPKNNCLDRDASLVENSNTSRQISGGFDEPSTTKETKLKQATEERTVDCGQNRTKNGLLEGIVSPENSIIPERFTHTNTLGGKLEKSVQNPYVFQPDAVDRTLDKEIDGGQVKSTDSDVLGADKSENRPSKNSFYESISELKYSDDFTSPCYSEDFHTTEDTSRSLISLQAHDNSSKAKNPKHGSYTSKSSEARLSIRKNSSEKSSILSPPFSAGSPVLSKGRSYFSKNQDRSLEETSSISTGNLSSSHSIEKENQMDQNGMHNSKIIKNGHGVAIKAGTSLKSLERSHSPRTSQLSSYLPSNLSELELKVLDNSTSDHFGEDDDDIGPLSISKQCKDICELVINKLPGYTV</sequence>
<dbReference type="KEGG" id="hgl:101706774"/>
<feature type="region of interest" description="Disordered" evidence="1">
    <location>
        <begin position="405"/>
        <end position="425"/>
    </location>
</feature>
<dbReference type="PANTHER" id="PTHR21831:SF2">
    <property type="entry name" value="MICROTUBULE-ASSOCIATED PROTEIN 10"/>
    <property type="match status" value="1"/>
</dbReference>
<feature type="region of interest" description="Disordered" evidence="1">
    <location>
        <begin position="509"/>
        <end position="575"/>
    </location>
</feature>
<dbReference type="Pfam" id="PF14925">
    <property type="entry name" value="HPHLAWLY"/>
    <property type="match status" value="1"/>
</dbReference>
<dbReference type="GO" id="GO:0051256">
    <property type="term" value="P:mitotic spindle midzone assembly"/>
    <property type="evidence" value="ECO:0007669"/>
    <property type="project" value="TreeGrafter"/>
</dbReference>
<dbReference type="GO" id="GO:1990023">
    <property type="term" value="C:mitotic spindle midzone"/>
    <property type="evidence" value="ECO:0007669"/>
    <property type="project" value="TreeGrafter"/>
</dbReference>
<feature type="compositionally biased region" description="Low complexity" evidence="1">
    <location>
        <begin position="761"/>
        <end position="772"/>
    </location>
</feature>
<dbReference type="Proteomes" id="UP000694906">
    <property type="component" value="Unplaced"/>
</dbReference>